<keyword evidence="1" id="KW-0812">Transmembrane</keyword>
<sequence length="42" mass="4761">MRWDGAIGSFWAKLASKRGVTVVRVLMVLCYPWGLMGRIHVV</sequence>
<dbReference type="EMBL" id="ACYT02000068">
    <property type="protein sequence ID" value="EFF79349.1"/>
    <property type="molecule type" value="Genomic_DNA"/>
</dbReference>
<dbReference type="AlphaFoldDB" id="D4U0H5"/>
<gene>
    <name evidence="2" type="ORF">HMPREF0970_01718</name>
</gene>
<evidence type="ECO:0000313" key="2">
    <source>
        <dbReference type="EMBL" id="EFF79349.1"/>
    </source>
</evidence>
<proteinExistence type="predicted"/>
<organism evidence="2 3">
    <name type="scientific">Schaalia odontolytica F0309</name>
    <dbReference type="NCBI Taxonomy" id="649742"/>
    <lineage>
        <taxon>Bacteria</taxon>
        <taxon>Bacillati</taxon>
        <taxon>Actinomycetota</taxon>
        <taxon>Actinomycetes</taxon>
        <taxon>Actinomycetales</taxon>
        <taxon>Actinomycetaceae</taxon>
        <taxon>Schaalia</taxon>
    </lineage>
</organism>
<reference evidence="2 3" key="1">
    <citation type="submission" date="2009-10" db="EMBL/GenBank/DDBJ databases">
        <authorList>
            <person name="Weinstock G."/>
            <person name="Sodergren E."/>
            <person name="Clifton S."/>
            <person name="Fulton L."/>
            <person name="Fulton B."/>
            <person name="Courtney L."/>
            <person name="Fronick C."/>
            <person name="Harrison M."/>
            <person name="Strong C."/>
            <person name="Farmer C."/>
            <person name="Delahaunty K."/>
            <person name="Markovic C."/>
            <person name="Hall O."/>
            <person name="Minx P."/>
            <person name="Tomlinson C."/>
            <person name="Mitreva M."/>
            <person name="Nelson J."/>
            <person name="Hou S."/>
            <person name="Wollam A."/>
            <person name="Pepin K.H."/>
            <person name="Johnson M."/>
            <person name="Bhonagiri V."/>
            <person name="Nash W.E."/>
            <person name="Warren W."/>
            <person name="Chinwalla A."/>
            <person name="Mardis E.R."/>
            <person name="Wilson R.K."/>
        </authorList>
    </citation>
    <scope>NUCLEOTIDE SEQUENCE [LARGE SCALE GENOMIC DNA]</scope>
    <source>
        <strain evidence="2 3">F0309</strain>
    </source>
</reference>
<name>D4U0H5_9ACTO</name>
<evidence type="ECO:0000313" key="3">
    <source>
        <dbReference type="Proteomes" id="UP000003150"/>
    </source>
</evidence>
<comment type="caution">
    <text evidence="2">The sequence shown here is derived from an EMBL/GenBank/DDBJ whole genome shotgun (WGS) entry which is preliminary data.</text>
</comment>
<dbReference type="HOGENOM" id="CLU_3246072_0_0_11"/>
<accession>D4U0H5</accession>
<keyword evidence="1" id="KW-0472">Membrane</keyword>
<keyword evidence="1" id="KW-1133">Transmembrane helix</keyword>
<dbReference type="Proteomes" id="UP000003150">
    <property type="component" value="Unassembled WGS sequence"/>
</dbReference>
<evidence type="ECO:0000256" key="1">
    <source>
        <dbReference type="SAM" id="Phobius"/>
    </source>
</evidence>
<protein>
    <submittedName>
        <fullName evidence="2">Uncharacterized protein</fullName>
    </submittedName>
</protein>
<feature type="transmembrane region" description="Helical" evidence="1">
    <location>
        <begin position="21"/>
        <end position="41"/>
    </location>
</feature>